<dbReference type="EMBL" id="CM037626">
    <property type="protein sequence ID" value="KAH8012229.1"/>
    <property type="molecule type" value="Genomic_DNA"/>
</dbReference>
<gene>
    <name evidence="1" type="ORF">K3G42_015781</name>
</gene>
<evidence type="ECO:0000313" key="2">
    <source>
        <dbReference type="Proteomes" id="UP000827872"/>
    </source>
</evidence>
<name>A0ACB8FYM2_9SAUR</name>
<dbReference type="Proteomes" id="UP000827872">
    <property type="component" value="Linkage Group LG13"/>
</dbReference>
<evidence type="ECO:0000313" key="1">
    <source>
        <dbReference type="EMBL" id="KAH8012229.1"/>
    </source>
</evidence>
<keyword evidence="2" id="KW-1185">Reference proteome</keyword>
<comment type="caution">
    <text evidence="1">The sequence shown here is derived from an EMBL/GenBank/DDBJ whole genome shotgun (WGS) entry which is preliminary data.</text>
</comment>
<protein>
    <submittedName>
        <fullName evidence="1">Uncharacterized protein</fullName>
    </submittedName>
</protein>
<sequence>MNCQQFCVKSSALEHESAMNKANPSDGGGSPLSPRSPRHPPQKAPYQQSSGCEANSGGYSPSPSLFHEDHRRELETLRAKLEAERLNSREARRHFADEARELRQAAEQDRQMLADQLRSKWEQQRARELHQLKEENSRQREAEIRQLMRWKEAELREAQELLQQERDAAMRQARDLQRQLAKELVSRGSSSRGEGGGSSGVLSSETHAKLQEVLGKLRWEVDGDQAAKIRHLKAELELERSLFLRYILERFEGEPLSAGSPQRFRQASSPQQLAGARPQSLESIIAACIPDVAAVSKSCSLVHSQSQCESPCHNPPPAEGSPAESSCPEQPPKIALNKELDVEERAKQKTSVDLPPEGKANSWRPAGARAEDVLPQPNWLSGNSYVQLMKQNTDLLNARMDLEQRCTHLSEQNVRLRKKIFPDKVKWLKRKTAELAAIAKRLEECAKKFQELALLKQYEDPKPEAEEERKRCDDIELKLNKVLSEIARISEENSQLHENNKWAEKIANENADLKAKLVQATDERNAAVRLSDGLEVKMENLEQAIKNMREVAESRQQLQSEHEKSLSELQKKEEEMQQLQQAQKEIKRQYEEEVQLLEAQVKELGNQYSLTKRFSLLSHELEQSQIKKCGILESELPQATFISTKRSCPEKWEQDTYHCRDSTNYEDCISTASADVTKSPLKLRVFLARYSYDPFDGPNKNPEAELPLTAGEYVYVCGEMDEDGFYMGELTDGRRGLVPSNAVEEVAGNDLISFIPLEPSDVSRNPLHETAFPCQSASSEEKSNSPDEDTCVSLLSNNPEVPLCEVQEAVPCPQNLTLIKQSARSIVIGWDPPQMPDSWGEILSYNIYVDTELRQNVKNGCERKTVIENLDLKLRTYRISVQSLTNKGRSDIMRCTFLVGNPSRIALTFLNLRNITATSAEITWLPSNSNYTHAVYLNEKEYDVTKAGIYGCTLQNLRPNTQYSVRVEPLVPNEVLVYPQGELEQKSIEVTFTTPSAGPPDAPLDVQVQAGSSADLLVISWIPVTINASGSSNGVKVTGYAVYINGQKATEIMSPTAGSVSLEASRIKMLQGPQTVSVRTVSPFGESEDSVPALIPSTLQKVPCTLLSKFGASGLAFKEFLETEGRPVSVTTCTTSSCYSPVCVSNSIPTAVEAFTEDTSKKISEARVTKNMVMISKPDSRKGCVMMTAEDSAYQSSLENRDASRLSLEPRFSSLEFGQRKHKEEGIVCLQEAPEISPEKQPEQSSSEHSKLTVSKAEAQEDNTLRTGSWWSSLGDYGHNSYLSDIEEEEDQENKSSVSGKHVGKLQEKPEPPAQLAKDTIMALRADQTVTNSSPRRNVAAGDSVGDNRARLFVALFDYDPTTMSPNSDADEEELAFKKGQVLKVIGDKDADGFYRGECDGKKGFVPCNMVSEMRIDSVEVRNQLLKKAYEE</sequence>
<accession>A0ACB8FYM2</accession>
<organism evidence="1 2">
    <name type="scientific">Sphaerodactylus townsendi</name>
    <dbReference type="NCBI Taxonomy" id="933632"/>
    <lineage>
        <taxon>Eukaryota</taxon>
        <taxon>Metazoa</taxon>
        <taxon>Chordata</taxon>
        <taxon>Craniata</taxon>
        <taxon>Vertebrata</taxon>
        <taxon>Euteleostomi</taxon>
        <taxon>Lepidosauria</taxon>
        <taxon>Squamata</taxon>
        <taxon>Bifurcata</taxon>
        <taxon>Gekkota</taxon>
        <taxon>Sphaerodactylidae</taxon>
        <taxon>Sphaerodactylus</taxon>
    </lineage>
</organism>
<reference evidence="1" key="1">
    <citation type="submission" date="2021-08" db="EMBL/GenBank/DDBJ databases">
        <title>The first chromosome-level gecko genome reveals the dynamic sex chromosomes of Neotropical dwarf geckos (Sphaerodactylidae: Sphaerodactylus).</title>
        <authorList>
            <person name="Pinto B.J."/>
            <person name="Keating S.E."/>
            <person name="Gamble T."/>
        </authorList>
    </citation>
    <scope>NUCLEOTIDE SEQUENCE</scope>
    <source>
        <strain evidence="1">TG3544</strain>
    </source>
</reference>
<proteinExistence type="predicted"/>